<dbReference type="EMBL" id="KV878594">
    <property type="protein sequence ID" value="OJJ54581.1"/>
    <property type="molecule type" value="Genomic_DNA"/>
</dbReference>
<feature type="non-terminal residue" evidence="1">
    <location>
        <position position="1"/>
    </location>
</feature>
<proteinExistence type="predicted"/>
<dbReference type="Proteomes" id="UP000184356">
    <property type="component" value="Unassembled WGS sequence"/>
</dbReference>
<evidence type="ECO:0000313" key="1">
    <source>
        <dbReference type="EMBL" id="OJJ54581.1"/>
    </source>
</evidence>
<evidence type="ECO:0008006" key="3">
    <source>
        <dbReference type="Google" id="ProtNLM"/>
    </source>
</evidence>
<reference evidence="2" key="1">
    <citation type="journal article" date="2017" name="Genome Biol.">
        <title>Comparative genomics reveals high biological diversity and specific adaptations in the industrially and medically important fungal genus Aspergillus.</title>
        <authorList>
            <person name="de Vries R.P."/>
            <person name="Riley R."/>
            <person name="Wiebenga A."/>
            <person name="Aguilar-Osorio G."/>
            <person name="Amillis S."/>
            <person name="Uchima C.A."/>
            <person name="Anderluh G."/>
            <person name="Asadollahi M."/>
            <person name="Askin M."/>
            <person name="Barry K."/>
            <person name="Battaglia E."/>
            <person name="Bayram O."/>
            <person name="Benocci T."/>
            <person name="Braus-Stromeyer S.A."/>
            <person name="Caldana C."/>
            <person name="Canovas D."/>
            <person name="Cerqueira G.C."/>
            <person name="Chen F."/>
            <person name="Chen W."/>
            <person name="Choi C."/>
            <person name="Clum A."/>
            <person name="Dos Santos R.A."/>
            <person name="Damasio A.R."/>
            <person name="Diallinas G."/>
            <person name="Emri T."/>
            <person name="Fekete E."/>
            <person name="Flipphi M."/>
            <person name="Freyberg S."/>
            <person name="Gallo A."/>
            <person name="Gournas C."/>
            <person name="Habgood R."/>
            <person name="Hainaut M."/>
            <person name="Harispe M.L."/>
            <person name="Henrissat B."/>
            <person name="Hilden K.S."/>
            <person name="Hope R."/>
            <person name="Hossain A."/>
            <person name="Karabika E."/>
            <person name="Karaffa L."/>
            <person name="Karanyi Z."/>
            <person name="Krasevec N."/>
            <person name="Kuo A."/>
            <person name="Kusch H."/>
            <person name="LaButti K."/>
            <person name="Lagendijk E.L."/>
            <person name="Lapidus A."/>
            <person name="Levasseur A."/>
            <person name="Lindquist E."/>
            <person name="Lipzen A."/>
            <person name="Logrieco A.F."/>
            <person name="MacCabe A."/>
            <person name="Maekelae M.R."/>
            <person name="Malavazi I."/>
            <person name="Melin P."/>
            <person name="Meyer V."/>
            <person name="Mielnichuk N."/>
            <person name="Miskei M."/>
            <person name="Molnar A.P."/>
            <person name="Mule G."/>
            <person name="Ngan C.Y."/>
            <person name="Orejas M."/>
            <person name="Orosz E."/>
            <person name="Ouedraogo J.P."/>
            <person name="Overkamp K.M."/>
            <person name="Park H.-S."/>
            <person name="Perrone G."/>
            <person name="Piumi F."/>
            <person name="Punt P.J."/>
            <person name="Ram A.F."/>
            <person name="Ramon A."/>
            <person name="Rauscher S."/>
            <person name="Record E."/>
            <person name="Riano-Pachon D.M."/>
            <person name="Robert V."/>
            <person name="Roehrig J."/>
            <person name="Ruller R."/>
            <person name="Salamov A."/>
            <person name="Salih N.S."/>
            <person name="Samson R.A."/>
            <person name="Sandor E."/>
            <person name="Sanguinetti M."/>
            <person name="Schuetze T."/>
            <person name="Sepcic K."/>
            <person name="Shelest E."/>
            <person name="Sherlock G."/>
            <person name="Sophianopoulou V."/>
            <person name="Squina F.M."/>
            <person name="Sun H."/>
            <person name="Susca A."/>
            <person name="Todd R.B."/>
            <person name="Tsang A."/>
            <person name="Unkles S.E."/>
            <person name="van de Wiele N."/>
            <person name="van Rossen-Uffink D."/>
            <person name="Oliveira J.V."/>
            <person name="Vesth T.C."/>
            <person name="Visser J."/>
            <person name="Yu J.-H."/>
            <person name="Zhou M."/>
            <person name="Andersen M.R."/>
            <person name="Archer D.B."/>
            <person name="Baker S.E."/>
            <person name="Benoit I."/>
            <person name="Brakhage A.A."/>
            <person name="Braus G.H."/>
            <person name="Fischer R."/>
            <person name="Frisvad J.C."/>
            <person name="Goldman G.H."/>
            <person name="Houbraken J."/>
            <person name="Oakley B."/>
            <person name="Pocsi I."/>
            <person name="Scazzocchio C."/>
            <person name="Seiboth B."/>
            <person name="vanKuyk P.A."/>
            <person name="Wortman J."/>
            <person name="Dyer P.S."/>
            <person name="Grigoriev I.V."/>
        </authorList>
    </citation>
    <scope>NUCLEOTIDE SEQUENCE [LARGE SCALE GENOMIC DNA]</scope>
    <source>
        <strain evidence="2">CBS 593.65</strain>
    </source>
</reference>
<name>A0A1L9T5E2_9EURO</name>
<dbReference type="GeneID" id="63763967"/>
<dbReference type="VEuPathDB" id="FungiDB:ASPSYDRAFT_49701"/>
<dbReference type="OrthoDB" id="5401170at2759"/>
<protein>
    <recommendedName>
        <fullName evidence="3">Protein kinase domain-containing protein</fullName>
    </recommendedName>
</protein>
<evidence type="ECO:0000313" key="2">
    <source>
        <dbReference type="Proteomes" id="UP000184356"/>
    </source>
</evidence>
<gene>
    <name evidence="1" type="ORF">ASPSYDRAFT_49701</name>
</gene>
<dbReference type="AlphaFoldDB" id="A0A1L9T5E2"/>
<accession>A0A1L9T5E2</accession>
<dbReference type="RefSeq" id="XP_040698387.1">
    <property type="nucleotide sequence ID" value="XM_040847894.1"/>
</dbReference>
<dbReference type="STRING" id="1036612.A0A1L9T5E2"/>
<sequence>MTEKEFFHKWIGKVIEFTDPNEQSAWKLEAKYSDKNDQSTAEAYNQVDIDPVDYGAPSGAYGTFRCRRTDEPHDVAAIRVIMQIPYAGSEYAVYAERTRQATDVLTGIASSEIKMLQALRQNQVEATPAIRAFEALQQADDGLVPRGFLYYILMDHATGIQLKHETFWSFDFDDRDRIRQAFRVAWLECLGAGVYSTQDDPSHLFWDSRSSKILIAGFRRSQPAEPGNKWTDIEWLIWGLAKCPRTYQEALENPTKDDWTL</sequence>
<organism evidence="1 2">
    <name type="scientific">Aspergillus sydowii CBS 593.65</name>
    <dbReference type="NCBI Taxonomy" id="1036612"/>
    <lineage>
        <taxon>Eukaryota</taxon>
        <taxon>Fungi</taxon>
        <taxon>Dikarya</taxon>
        <taxon>Ascomycota</taxon>
        <taxon>Pezizomycotina</taxon>
        <taxon>Eurotiomycetes</taxon>
        <taxon>Eurotiomycetidae</taxon>
        <taxon>Eurotiales</taxon>
        <taxon>Aspergillaceae</taxon>
        <taxon>Aspergillus</taxon>
        <taxon>Aspergillus subgen. Nidulantes</taxon>
    </lineage>
</organism>
<keyword evidence="2" id="KW-1185">Reference proteome</keyword>